<evidence type="ECO:0000256" key="5">
    <source>
        <dbReference type="SAM" id="Phobius"/>
    </source>
</evidence>
<dbReference type="AlphaFoldDB" id="A0A1F4UBL7"/>
<accession>A0A1F4UBL7</accession>
<reference evidence="7 8" key="1">
    <citation type="journal article" date="2016" name="Nat. Commun.">
        <title>Thousands of microbial genomes shed light on interconnected biogeochemical processes in an aquifer system.</title>
        <authorList>
            <person name="Anantharaman K."/>
            <person name="Brown C.T."/>
            <person name="Hug L.A."/>
            <person name="Sharon I."/>
            <person name="Castelle C.J."/>
            <person name="Probst A.J."/>
            <person name="Thomas B.C."/>
            <person name="Singh A."/>
            <person name="Wilkins M.J."/>
            <person name="Karaoz U."/>
            <person name="Brodie E.L."/>
            <person name="Williams K.H."/>
            <person name="Hubbard S.S."/>
            <person name="Banfield J.F."/>
        </authorList>
    </citation>
    <scope>NUCLEOTIDE SEQUENCE [LARGE SCALE GENOMIC DNA]</scope>
</reference>
<dbReference type="GO" id="GO:0016020">
    <property type="term" value="C:membrane"/>
    <property type="evidence" value="ECO:0007669"/>
    <property type="project" value="InterPro"/>
</dbReference>
<comment type="similarity">
    <text evidence="2">Belongs to the methyl-accepting chemotaxis (MCP) protein family.</text>
</comment>
<feature type="transmembrane region" description="Helical" evidence="5">
    <location>
        <begin position="124"/>
        <end position="143"/>
    </location>
</feature>
<feature type="transmembrane region" description="Helical" evidence="5">
    <location>
        <begin position="63"/>
        <end position="83"/>
    </location>
</feature>
<feature type="transmembrane region" description="Helical" evidence="5">
    <location>
        <begin position="7"/>
        <end position="23"/>
    </location>
</feature>
<dbReference type="Gene3D" id="1.10.287.950">
    <property type="entry name" value="Methyl-accepting chemotaxis protein"/>
    <property type="match status" value="1"/>
</dbReference>
<organism evidence="7 8">
    <name type="scientific">candidate division WOR-3 bacterium RBG_13_43_14</name>
    <dbReference type="NCBI Taxonomy" id="1802590"/>
    <lineage>
        <taxon>Bacteria</taxon>
        <taxon>Bacteria division WOR-3</taxon>
    </lineage>
</organism>
<dbReference type="PANTHER" id="PTHR32089:SF112">
    <property type="entry name" value="LYSOZYME-LIKE PROTEIN-RELATED"/>
    <property type="match status" value="1"/>
</dbReference>
<keyword evidence="5" id="KW-1133">Transmembrane helix</keyword>
<gene>
    <name evidence="7" type="ORF">A2Y85_04025</name>
</gene>
<feature type="domain" description="Methyl-accepting transducer" evidence="6">
    <location>
        <begin position="238"/>
        <end position="474"/>
    </location>
</feature>
<dbReference type="GO" id="GO:0004888">
    <property type="term" value="F:transmembrane signaling receptor activity"/>
    <property type="evidence" value="ECO:0007669"/>
    <property type="project" value="InterPro"/>
</dbReference>
<dbReference type="PROSITE" id="PS50111">
    <property type="entry name" value="CHEMOTAXIS_TRANSDUC_2"/>
    <property type="match status" value="1"/>
</dbReference>
<proteinExistence type="inferred from homology"/>
<keyword evidence="5" id="KW-0812">Transmembrane</keyword>
<keyword evidence="4" id="KW-0175">Coiled coil</keyword>
<dbReference type="InterPro" id="IPR004090">
    <property type="entry name" value="Chemotax_Me-accpt_rcpt"/>
</dbReference>
<evidence type="ECO:0000256" key="1">
    <source>
        <dbReference type="ARBA" id="ARBA00023224"/>
    </source>
</evidence>
<dbReference type="GO" id="GO:0006935">
    <property type="term" value="P:chemotaxis"/>
    <property type="evidence" value="ECO:0007669"/>
    <property type="project" value="InterPro"/>
</dbReference>
<feature type="transmembrane region" description="Helical" evidence="5">
    <location>
        <begin position="149"/>
        <end position="168"/>
    </location>
</feature>
<evidence type="ECO:0000259" key="6">
    <source>
        <dbReference type="PROSITE" id="PS50111"/>
    </source>
</evidence>
<protein>
    <recommendedName>
        <fullName evidence="6">Methyl-accepting transducer domain-containing protein</fullName>
    </recommendedName>
</protein>
<comment type="caution">
    <text evidence="7">The sequence shown here is derived from an EMBL/GenBank/DDBJ whole genome shotgun (WGS) entry which is preliminary data.</text>
</comment>
<dbReference type="PRINTS" id="PR00260">
    <property type="entry name" value="CHEMTRNSDUCR"/>
</dbReference>
<evidence type="ECO:0000313" key="7">
    <source>
        <dbReference type="EMBL" id="OGC41653.1"/>
    </source>
</evidence>
<feature type="transmembrane region" description="Helical" evidence="5">
    <location>
        <begin position="89"/>
        <end position="112"/>
    </location>
</feature>
<keyword evidence="5" id="KW-0472">Membrane</keyword>
<evidence type="ECO:0000256" key="4">
    <source>
        <dbReference type="SAM" id="Coils"/>
    </source>
</evidence>
<evidence type="ECO:0000313" key="8">
    <source>
        <dbReference type="Proteomes" id="UP000177025"/>
    </source>
</evidence>
<evidence type="ECO:0000256" key="3">
    <source>
        <dbReference type="PROSITE-ProRule" id="PRU00284"/>
    </source>
</evidence>
<feature type="transmembrane region" description="Helical" evidence="5">
    <location>
        <begin position="29"/>
        <end position="51"/>
    </location>
</feature>
<dbReference type="Pfam" id="PF00015">
    <property type="entry name" value="MCPsignal"/>
    <property type="match status" value="1"/>
</dbReference>
<dbReference type="InterPro" id="IPR004089">
    <property type="entry name" value="MCPsignal_dom"/>
</dbReference>
<dbReference type="PANTHER" id="PTHR32089">
    <property type="entry name" value="METHYL-ACCEPTING CHEMOTAXIS PROTEIN MCPB"/>
    <property type="match status" value="1"/>
</dbReference>
<dbReference type="SUPFAM" id="SSF58104">
    <property type="entry name" value="Methyl-accepting chemotaxis protein (MCP) signaling domain"/>
    <property type="match status" value="1"/>
</dbReference>
<dbReference type="Proteomes" id="UP000177025">
    <property type="component" value="Unassembled WGS sequence"/>
</dbReference>
<feature type="coiled-coil region" evidence="4">
    <location>
        <begin position="382"/>
        <end position="420"/>
    </location>
</feature>
<dbReference type="GO" id="GO:0007165">
    <property type="term" value="P:signal transduction"/>
    <property type="evidence" value="ECO:0007669"/>
    <property type="project" value="UniProtKB-KW"/>
</dbReference>
<dbReference type="SMART" id="SM00283">
    <property type="entry name" value="MA"/>
    <property type="match status" value="1"/>
</dbReference>
<keyword evidence="1 3" id="KW-0807">Transducer</keyword>
<dbReference type="EMBL" id="MEUM01000099">
    <property type="protein sequence ID" value="OGC41653.1"/>
    <property type="molecule type" value="Genomic_DNA"/>
</dbReference>
<name>A0A1F4UBL7_UNCW3</name>
<sequence length="524" mass="57328">MKKYKITIAVIGFILQMVLYVLFAQRLGYWRNIGLSYAAIPLVIMIFLIIYRKEIGLRQYSAIYFFTTLISSLVAGVIAKFGFLAYGWLLVAGVCTGLTVAVLIYHFTHIAIPGGLQNPGFSHFIEVSCTFFAGAAYPLMILVPFTLSYAIFMAIVILAISIVIGFVLTHPFRVALNTIADAVHEWRTIEHLPVIKSSITGRFITVINELLKQVRESFGDLNQMSGEIKGSSEDLSSASEQMNASLQEVSSTIQQISHGAQEQSSSIMSIAKSIEGLNTLTTSISSQVKMASVSSRRTTDTAKQGMELSNQEAHIARELFEQTKFISDKMTELLNQSGEIKKILDITAGITEQTDLLALNAAIEAARVGEKGRGFAVIADEIRNLANEAQQSSAIVESLIAEINKTVQELSNLLSSERDKVNDANVLASQSEEQFTGIVKAVDLVTDMITRINQAAANQSNNTRDLVKQVEQIAQVAADTAAATQEVSASVQEQTASMEEFTSTAQILSQFAMRLQTLISKLRK</sequence>
<evidence type="ECO:0000256" key="2">
    <source>
        <dbReference type="ARBA" id="ARBA00029447"/>
    </source>
</evidence>